<dbReference type="InterPro" id="IPR029064">
    <property type="entry name" value="Ribosomal_eL30-like_sf"/>
</dbReference>
<reference evidence="2" key="1">
    <citation type="journal article" date="2014" name="Genome Announc.">
        <title>Draft Genome Sequences of Three Alkaliphilic Bacillus Strains, Bacillus wakoensis JCM 9140T, Bacillus akibai JCM 9157T, and Bacillus hemicellulosilyticus JCM 9152T.</title>
        <authorList>
            <person name="Yuki M."/>
            <person name="Oshima K."/>
            <person name="Suda W."/>
            <person name="Oshida Y."/>
            <person name="Kitamura K."/>
            <person name="Iida T."/>
            <person name="Hattori M."/>
            <person name="Ohkuma M."/>
        </authorList>
    </citation>
    <scope>NUCLEOTIDE SEQUENCE [LARGE SCALE GENOMIC DNA]</scope>
    <source>
        <strain evidence="2">JCM 9152</strain>
    </source>
</reference>
<dbReference type="EMBL" id="BAUU01000003">
    <property type="protein sequence ID" value="GAE29289.1"/>
    <property type="molecule type" value="Genomic_DNA"/>
</dbReference>
<feature type="domain" description="Ribosomal protein eL8/eL30/eS12/Gadd45" evidence="1">
    <location>
        <begin position="3"/>
        <end position="93"/>
    </location>
</feature>
<dbReference type="RefSeq" id="WP_035340657.1">
    <property type="nucleotide sequence ID" value="NZ_BAUU01000003.1"/>
</dbReference>
<gene>
    <name evidence="2" type="ORF">JCM9152_637</name>
</gene>
<comment type="caution">
    <text evidence="2">The sequence shown here is derived from an EMBL/GenBank/DDBJ whole genome shotgun (WGS) entry which is preliminary data.</text>
</comment>
<keyword evidence="2" id="KW-0689">Ribosomal protein</keyword>
<keyword evidence="2" id="KW-0687">Ribonucleoprotein</keyword>
<organism evidence="2 3">
    <name type="scientific">Halalkalibacter hemicellulosilyticusJCM 9152</name>
    <dbReference type="NCBI Taxonomy" id="1236971"/>
    <lineage>
        <taxon>Bacteria</taxon>
        <taxon>Bacillati</taxon>
        <taxon>Bacillota</taxon>
        <taxon>Bacilli</taxon>
        <taxon>Bacillales</taxon>
        <taxon>Bacillaceae</taxon>
        <taxon>Halalkalibacter</taxon>
    </lineage>
</organism>
<dbReference type="Gene3D" id="3.30.1330.30">
    <property type="match status" value="1"/>
</dbReference>
<sequence length="99" mass="10983">MAKWLSLLGLAARARKLVTGEELVLTEVRRSSAKLVLVAQDGSDQTKKRIMNKCEYYNIPIRLVSNRVELGQSIGKPERVVVAVMDGGFAKKLIAQIDE</sequence>
<dbReference type="SUPFAM" id="SSF55315">
    <property type="entry name" value="L30e-like"/>
    <property type="match status" value="1"/>
</dbReference>
<evidence type="ECO:0000313" key="2">
    <source>
        <dbReference type="EMBL" id="GAE29289.1"/>
    </source>
</evidence>
<accession>W4QD37</accession>
<dbReference type="Proteomes" id="UP000018895">
    <property type="component" value="Unassembled WGS sequence"/>
</dbReference>
<dbReference type="STRING" id="1236971.JCM9152_637"/>
<dbReference type="AlphaFoldDB" id="W4QD37"/>
<dbReference type="Pfam" id="PF01248">
    <property type="entry name" value="Ribosomal_L7Ae"/>
    <property type="match status" value="1"/>
</dbReference>
<dbReference type="InterPro" id="IPR004038">
    <property type="entry name" value="Ribosomal_eL8/eL30/eS12/Gad45"/>
</dbReference>
<dbReference type="OrthoDB" id="9794863at2"/>
<protein>
    <submittedName>
        <fullName evidence="2">Ribosomal protein L7Ae family protein</fullName>
    </submittedName>
</protein>
<evidence type="ECO:0000259" key="1">
    <source>
        <dbReference type="Pfam" id="PF01248"/>
    </source>
</evidence>
<dbReference type="GO" id="GO:0005840">
    <property type="term" value="C:ribosome"/>
    <property type="evidence" value="ECO:0007669"/>
    <property type="project" value="UniProtKB-KW"/>
</dbReference>
<name>W4QD37_9BACI</name>
<proteinExistence type="predicted"/>
<evidence type="ECO:0000313" key="3">
    <source>
        <dbReference type="Proteomes" id="UP000018895"/>
    </source>
</evidence>
<dbReference type="NCBIfam" id="NF005825">
    <property type="entry name" value="PRK07714.1"/>
    <property type="match status" value="1"/>
</dbReference>
<keyword evidence="3" id="KW-1185">Reference proteome</keyword>